<dbReference type="GO" id="GO:0000285">
    <property type="term" value="F:1-phosphatidylinositol-3-phosphate 5-kinase activity"/>
    <property type="evidence" value="ECO:0007669"/>
    <property type="project" value="UniProtKB-EC"/>
</dbReference>
<dbReference type="InterPro" id="IPR002423">
    <property type="entry name" value="Cpn60/GroEL/TCP-1"/>
</dbReference>
<evidence type="ECO:0000256" key="2">
    <source>
        <dbReference type="ARBA" id="ARBA00022679"/>
    </source>
</evidence>
<reference evidence="11" key="1">
    <citation type="submission" date="2023-03" db="EMBL/GenBank/DDBJ databases">
        <authorList>
            <person name="Julca I."/>
        </authorList>
    </citation>
    <scope>NUCLEOTIDE SEQUENCE</scope>
</reference>
<evidence type="ECO:0000256" key="1">
    <source>
        <dbReference type="ARBA" id="ARBA00012009"/>
    </source>
</evidence>
<feature type="region of interest" description="Disordered" evidence="9">
    <location>
        <begin position="870"/>
        <end position="892"/>
    </location>
</feature>
<dbReference type="SUPFAM" id="SSF52029">
    <property type="entry name" value="GroEL apical domain-like"/>
    <property type="match status" value="1"/>
</dbReference>
<comment type="subunit">
    <text evidence="6">Component of the PI(3,5)P2 regulatory complex at least composed of ATG18, SAC/FIG4, FAB1 and VAC14.</text>
</comment>
<dbReference type="Pfam" id="PF00118">
    <property type="entry name" value="Cpn60_TCP1"/>
    <property type="match status" value="1"/>
</dbReference>
<dbReference type="CDD" id="cd17300">
    <property type="entry name" value="PIPKc_PIKfyve"/>
    <property type="match status" value="1"/>
</dbReference>
<organism evidence="11 12">
    <name type="scientific">Oldenlandia corymbosa var. corymbosa</name>
    <dbReference type="NCBI Taxonomy" id="529605"/>
    <lineage>
        <taxon>Eukaryota</taxon>
        <taxon>Viridiplantae</taxon>
        <taxon>Streptophyta</taxon>
        <taxon>Embryophyta</taxon>
        <taxon>Tracheophyta</taxon>
        <taxon>Spermatophyta</taxon>
        <taxon>Magnoliopsida</taxon>
        <taxon>eudicotyledons</taxon>
        <taxon>Gunneridae</taxon>
        <taxon>Pentapetalae</taxon>
        <taxon>asterids</taxon>
        <taxon>lamiids</taxon>
        <taxon>Gentianales</taxon>
        <taxon>Rubiaceae</taxon>
        <taxon>Rubioideae</taxon>
        <taxon>Spermacoceae</taxon>
        <taxon>Hedyotis-Oldenlandia complex</taxon>
        <taxon>Oldenlandia</taxon>
    </lineage>
</organism>
<keyword evidence="4 8" id="KW-0418">Kinase</keyword>
<evidence type="ECO:0000256" key="7">
    <source>
        <dbReference type="ARBA" id="ARBA00077223"/>
    </source>
</evidence>
<name>A0AAV1CQ94_OLDCO</name>
<dbReference type="SUPFAM" id="SSF56104">
    <property type="entry name" value="SAICAR synthase-like"/>
    <property type="match status" value="1"/>
</dbReference>
<evidence type="ECO:0000256" key="3">
    <source>
        <dbReference type="ARBA" id="ARBA00022741"/>
    </source>
</evidence>
<dbReference type="PANTHER" id="PTHR45748">
    <property type="entry name" value="1-PHOSPHATIDYLINOSITOL 3-PHOSPHATE 5-KINASE-RELATED"/>
    <property type="match status" value="1"/>
</dbReference>
<evidence type="ECO:0000313" key="12">
    <source>
        <dbReference type="Proteomes" id="UP001161247"/>
    </source>
</evidence>
<accession>A0AAV1CQ94</accession>
<dbReference type="FunFam" id="3.30.810.10:FF:000001">
    <property type="entry name" value="1-phosphatidylinositol 3-phosphate 5-kinase FAB1"/>
    <property type="match status" value="1"/>
</dbReference>
<keyword evidence="5 8" id="KW-0067">ATP-binding</keyword>
<sequence>MDACVSDVTKEFGKETKGLSDTAIGEVPASYDMNPTEAESLDLENNGLLWLPPEPEDEENDQEPILSEDHASAGEWDRLRPSSSFGSVDHKVLTEERRKAMKNVFDRHFRSLISQLLQEEDLPVYEVESWLEIITSLSWEAATLLIPHMRRNGEMNPGKYVKVKCVACGQRSQSKVVKGVVCKKDVAHHQMTSKFDKPRLCILGGSLEYQRVTNHPSSFDTLLQQEMNHLKMDFAKSDSVHPDVLLVEKNLSQHDQDYLLAKNISLVHNIKRPLLENISRSTGAKIVLSLDHLTGNDLGFCDSFHVEKFLEDHGSAGPVGKNLTKALMFFEGCSKPLDFAIVLKGAHGDELKKVKRVLQNGFLVAYRLALETSFLSEQGASFSEEFSLPAFDNQSILVIPMSRCIWKGSVCETSNIIRINYYGSFDVPLGQFLLEQLFDQNFRCHVCQMPPQAHRRCYTHQQGSIVILVKKLPEILLPGEKEGRIWTWHRCLRCPHANNFPPTTKRKLMSDAAWGLSFGKFLELCFSNQAAVNGVASCGHSLGQDCLQFYGFGSMVACFYYTPIDVHTIHLPRPKLEFNHDPQDWIKREADEVCRRAEQLFSEVVRSLHQISEISPVNNGDIVPELVQQFEELEVMQQKEKRDFEVSLHQVISRTVADDQPAIDILEINRLRKYLVIQSYVWDQRLIHVSTLKDNRLHGISNLMPKLKENAINPGQPAKMITTSRLSEGFSSRGSFLLSLNPSVTFNQGGNGESRDGNHGSDSAAILNDQFIPENFTTNEQKLKMISNYRPVYISSFRELLDQGCDRLLLPAGINDIVLPVYDDEPTSIIAYALTSVDYHNQMVSDPVNDRLESSSSMVILEPENLFSPTSLNGASRESLRSPGSANESISSTSVTQGFTTMDQHFYYKPLHVIVSFSDNGPLRKVEYTVTCYYSKQFEDLRKTCCPSVLDFIRSLSRCEKWDAQRGKSSAFSAKTLDDRFIIKQVTKMELDSFLKFGPAYFKYLSEPRRDGSATCLAKLLGIYKVTSKDLKGGKESEMNILVMENLFFKRNITRLYDLKGSTRSRYNSDSSGSNKVLLDQNLIEAVATSPIFLGSEACRLLKRAVWKDTSFLSSVDVMDYSLLVGIDEEKHELVVGIIDILRQYTWDKHLETWFMVALDILGGSKNSSPTVISPTQYKKRFRKTIPDNYFVVVPDQ</sequence>
<keyword evidence="3 8" id="KW-0547">Nucleotide-binding</keyword>
<dbReference type="EMBL" id="OX459120">
    <property type="protein sequence ID" value="CAI9097353.1"/>
    <property type="molecule type" value="Genomic_DNA"/>
</dbReference>
<dbReference type="GO" id="GO:0010008">
    <property type="term" value="C:endosome membrane"/>
    <property type="evidence" value="ECO:0007669"/>
    <property type="project" value="TreeGrafter"/>
</dbReference>
<gene>
    <name evidence="11" type="ORF">OLC1_LOCUS7860</name>
</gene>
<keyword evidence="2 8" id="KW-0808">Transferase</keyword>
<dbReference type="Gene3D" id="3.30.800.10">
    <property type="entry name" value="Phosphatidylinositol Phosphate Kinase II Beta"/>
    <property type="match status" value="1"/>
</dbReference>
<evidence type="ECO:0000256" key="5">
    <source>
        <dbReference type="ARBA" id="ARBA00022840"/>
    </source>
</evidence>
<dbReference type="Gene3D" id="3.30.810.10">
    <property type="entry name" value="2-Layer Sandwich"/>
    <property type="match status" value="1"/>
</dbReference>
<evidence type="ECO:0000256" key="6">
    <source>
        <dbReference type="ARBA" id="ARBA00023464"/>
    </source>
</evidence>
<keyword evidence="12" id="KW-1185">Reference proteome</keyword>
<dbReference type="SMART" id="SM00330">
    <property type="entry name" value="PIPKc"/>
    <property type="match status" value="1"/>
</dbReference>
<dbReference type="GO" id="GO:0046854">
    <property type="term" value="P:phosphatidylinositol phosphate biosynthetic process"/>
    <property type="evidence" value="ECO:0007669"/>
    <property type="project" value="TreeGrafter"/>
</dbReference>
<dbReference type="FunFam" id="3.50.7.10:FF:000007">
    <property type="entry name" value="1-phosphatidylinositol 3-phosphate 5-kinase isoform X1"/>
    <property type="match status" value="1"/>
</dbReference>
<dbReference type="PROSITE" id="PS51455">
    <property type="entry name" value="PIPK"/>
    <property type="match status" value="1"/>
</dbReference>
<dbReference type="Proteomes" id="UP001161247">
    <property type="component" value="Chromosome 3"/>
</dbReference>
<protein>
    <recommendedName>
        <fullName evidence="1">1-phosphatidylinositol-3-phosphate 5-kinase</fullName>
        <ecNumber evidence="1">2.7.1.150</ecNumber>
    </recommendedName>
    <alternativeName>
        <fullName evidence="7">Phosphatidylinositol 3-phosphate 5-kinase type III</fullName>
    </alternativeName>
</protein>
<dbReference type="InterPro" id="IPR044769">
    <property type="entry name" value="PIKfyve_PIPKc"/>
</dbReference>
<evidence type="ECO:0000313" key="11">
    <source>
        <dbReference type="EMBL" id="CAI9097353.1"/>
    </source>
</evidence>
<dbReference type="GO" id="GO:0005524">
    <property type="term" value="F:ATP binding"/>
    <property type="evidence" value="ECO:0007669"/>
    <property type="project" value="UniProtKB-UniRule"/>
</dbReference>
<dbReference type="Pfam" id="PF01504">
    <property type="entry name" value="PIP5K"/>
    <property type="match status" value="1"/>
</dbReference>
<dbReference type="InterPro" id="IPR002498">
    <property type="entry name" value="PInositol-4-P-4/5-kinase_core"/>
</dbReference>
<dbReference type="PANTHER" id="PTHR45748:SF21">
    <property type="entry name" value="1-PHOSPHATIDYLINOSITOL-3-PHOSPHATE 5-KINASE FAB1A"/>
    <property type="match status" value="1"/>
</dbReference>
<evidence type="ECO:0000259" key="10">
    <source>
        <dbReference type="PROSITE" id="PS51455"/>
    </source>
</evidence>
<dbReference type="InterPro" id="IPR027484">
    <property type="entry name" value="PInositol-4-P-5-kinase_N"/>
</dbReference>
<dbReference type="InterPro" id="IPR027409">
    <property type="entry name" value="GroEL-like_apical_dom_sf"/>
</dbReference>
<proteinExistence type="predicted"/>
<evidence type="ECO:0000256" key="8">
    <source>
        <dbReference type="PROSITE-ProRule" id="PRU00781"/>
    </source>
</evidence>
<dbReference type="InterPro" id="IPR027483">
    <property type="entry name" value="PInositol-4-P-4/5-kinase_C_sf"/>
</dbReference>
<dbReference type="Gene3D" id="3.50.7.10">
    <property type="entry name" value="GroEL"/>
    <property type="match status" value="1"/>
</dbReference>
<evidence type="ECO:0000256" key="9">
    <source>
        <dbReference type="SAM" id="MobiDB-lite"/>
    </source>
</evidence>
<evidence type="ECO:0000256" key="4">
    <source>
        <dbReference type="ARBA" id="ARBA00022777"/>
    </source>
</evidence>
<dbReference type="EC" id="2.7.1.150" evidence="1"/>
<feature type="domain" description="PIPK" evidence="10">
    <location>
        <begin position="864"/>
        <end position="1190"/>
    </location>
</feature>
<dbReference type="AlphaFoldDB" id="A0AAV1CQ94"/>